<evidence type="ECO:0000313" key="3">
    <source>
        <dbReference type="Proteomes" id="UP000652219"/>
    </source>
</evidence>
<feature type="region of interest" description="Disordered" evidence="1">
    <location>
        <begin position="225"/>
        <end position="244"/>
    </location>
</feature>
<feature type="region of interest" description="Disordered" evidence="1">
    <location>
        <begin position="47"/>
        <end position="94"/>
    </location>
</feature>
<evidence type="ECO:0000256" key="1">
    <source>
        <dbReference type="SAM" id="MobiDB-lite"/>
    </source>
</evidence>
<dbReference type="AlphaFoldDB" id="A0A8H6MIA2"/>
<sequence>MRSRIIERVAFLDIKDRGRSRAGSLARIASTAELVDDRCHHPIAPIRTTPAAPEHHDPPLPRGNAMATATSADGAPMATRTESLAQTSRAGREPDNDQLFYDALWKKLYTDRATNERATPDLRWDPRATAGAEYDAVLAQALFRRPNTKEELGVTRWERAIHEARASGLPRALEAEQWFPSLVQSIGSSGLEHWIASNASTVEDEALDNTLSVGEVITKIRRRPRNIPDQTPRPRAGRGAFGLPSTAPIRRDDYEFNHKVFIAIVYPPRRHYLHYFQRRGPRDHPEGRRNHYNPHRTLLDSQPKQEISAPPERNVFDIVPYDAKNRGGVQLFKLRIVNEIKAKPTNKPYEKSRPVIQGYADDGKTEILTQSLTIKRASQGLILGLAPSLIRDSILCLRDITQAYTQSETILNRTILA</sequence>
<organism evidence="2 3">
    <name type="scientific">Colletotrichum sojae</name>
    <dbReference type="NCBI Taxonomy" id="2175907"/>
    <lineage>
        <taxon>Eukaryota</taxon>
        <taxon>Fungi</taxon>
        <taxon>Dikarya</taxon>
        <taxon>Ascomycota</taxon>
        <taxon>Pezizomycotina</taxon>
        <taxon>Sordariomycetes</taxon>
        <taxon>Hypocreomycetidae</taxon>
        <taxon>Glomerellales</taxon>
        <taxon>Glomerellaceae</taxon>
        <taxon>Colletotrichum</taxon>
        <taxon>Colletotrichum orchidearum species complex</taxon>
    </lineage>
</organism>
<reference evidence="2 3" key="1">
    <citation type="journal article" date="2020" name="Phytopathology">
        <title>Genome Sequence Resources of Colletotrichum truncatum, C. plurivorum, C. musicola, and C. sojae: Four Species Pathogenic to Soybean (Glycine max).</title>
        <authorList>
            <person name="Rogerio F."/>
            <person name="Boufleur T.R."/>
            <person name="Ciampi-Guillardi M."/>
            <person name="Sukno S.A."/>
            <person name="Thon M.R."/>
            <person name="Massola Junior N.S."/>
            <person name="Baroncelli R."/>
        </authorList>
    </citation>
    <scope>NUCLEOTIDE SEQUENCE [LARGE SCALE GENOMIC DNA]</scope>
    <source>
        <strain evidence="2 3">LFN0009</strain>
    </source>
</reference>
<comment type="caution">
    <text evidence="2">The sequence shown here is derived from an EMBL/GenBank/DDBJ whole genome shotgun (WGS) entry which is preliminary data.</text>
</comment>
<protein>
    <submittedName>
        <fullName evidence="2">Uncharacterized protein</fullName>
    </submittedName>
</protein>
<feature type="compositionally biased region" description="Polar residues" evidence="1">
    <location>
        <begin position="80"/>
        <end position="89"/>
    </location>
</feature>
<evidence type="ECO:0000313" key="2">
    <source>
        <dbReference type="EMBL" id="KAF6784884.1"/>
    </source>
</evidence>
<dbReference type="EMBL" id="WIGN01000720">
    <property type="protein sequence ID" value="KAF6784884.1"/>
    <property type="molecule type" value="Genomic_DNA"/>
</dbReference>
<keyword evidence="3" id="KW-1185">Reference proteome</keyword>
<name>A0A8H6MIA2_9PEZI</name>
<dbReference type="Proteomes" id="UP000652219">
    <property type="component" value="Unassembled WGS sequence"/>
</dbReference>
<gene>
    <name evidence="2" type="ORF">CSOJ01_15682</name>
</gene>
<proteinExistence type="predicted"/>
<accession>A0A8H6MIA2</accession>